<sequence>MMRHTMRGLNSRLWNPYTCKSEDIFRANVLCLEQAILDPVTQVTGIVAIMDMKGFGFTHIRFCPPSNLQKVVSLIQDCFPARFKAIHVVNEPAIFSMMFGIVRRLPEREAPAKGVTDLAGALGFAGDDGRTEEKRITVTKRGLEGVVVPLGTSPDYLIHTVAGVVGLPVVYSAQHLGAQSFEIVINSRSAAAKLNEAGVVTIASTQVPIVPAGPQVTNVTCMFLPTYVRNDLLVQALSAHGKVLEITHATYRSTPTVKTGTRYVRIKMKESDPVPKFLRIGSHQATFDYPGIKRVCRRCRLEGNIRVNCTTEHCDRCAVFGHATEGCTSDSRRCGGSHATVDCVARQSYSSVVAGTASSDFPPLSPAHESALSGGRPPPAPLPDAAGAMAPETQLVAPAPSLCAVDTYTPWSEV</sequence>
<comment type="caution">
    <text evidence="1">The sequence shown here is derived from an EMBL/GenBank/DDBJ whole genome shotgun (WGS) entry which is preliminary data.</text>
</comment>
<accession>A0AC60PG88</accession>
<reference evidence="1 2" key="1">
    <citation type="journal article" date="2020" name="Cell">
        <title>Large-Scale Comparative Analyses of Tick Genomes Elucidate Their Genetic Diversity and Vector Capacities.</title>
        <authorList>
            <consortium name="Tick Genome and Microbiome Consortium (TIGMIC)"/>
            <person name="Jia N."/>
            <person name="Wang J."/>
            <person name="Shi W."/>
            <person name="Du L."/>
            <person name="Sun Y."/>
            <person name="Zhan W."/>
            <person name="Jiang J.F."/>
            <person name="Wang Q."/>
            <person name="Zhang B."/>
            <person name="Ji P."/>
            <person name="Bell-Sakyi L."/>
            <person name="Cui X.M."/>
            <person name="Yuan T.T."/>
            <person name="Jiang B.G."/>
            <person name="Yang W.F."/>
            <person name="Lam T.T."/>
            <person name="Chang Q.C."/>
            <person name="Ding S.J."/>
            <person name="Wang X.J."/>
            <person name="Zhu J.G."/>
            <person name="Ruan X.D."/>
            <person name="Zhao L."/>
            <person name="Wei J.T."/>
            <person name="Ye R.Z."/>
            <person name="Que T.C."/>
            <person name="Du C.H."/>
            <person name="Zhou Y.H."/>
            <person name="Cheng J.X."/>
            <person name="Dai P.F."/>
            <person name="Guo W.B."/>
            <person name="Han X.H."/>
            <person name="Huang E.J."/>
            <person name="Li L.F."/>
            <person name="Wei W."/>
            <person name="Gao Y.C."/>
            <person name="Liu J.Z."/>
            <person name="Shao H.Z."/>
            <person name="Wang X."/>
            <person name="Wang C.C."/>
            <person name="Yang T.C."/>
            <person name="Huo Q.B."/>
            <person name="Li W."/>
            <person name="Chen H.Y."/>
            <person name="Chen S.E."/>
            <person name="Zhou L.G."/>
            <person name="Ni X.B."/>
            <person name="Tian J.H."/>
            <person name="Sheng Y."/>
            <person name="Liu T."/>
            <person name="Pan Y.S."/>
            <person name="Xia L.Y."/>
            <person name="Li J."/>
            <person name="Zhao F."/>
            <person name="Cao W.C."/>
        </authorList>
    </citation>
    <scope>NUCLEOTIDE SEQUENCE [LARGE SCALE GENOMIC DNA]</scope>
    <source>
        <strain evidence="1">Iper-2018</strain>
    </source>
</reference>
<keyword evidence="2" id="KW-1185">Reference proteome</keyword>
<protein>
    <submittedName>
        <fullName evidence="1">Uncharacterized protein</fullName>
    </submittedName>
</protein>
<name>A0AC60PG88_IXOPE</name>
<organism evidence="1 2">
    <name type="scientific">Ixodes persulcatus</name>
    <name type="common">Taiga tick</name>
    <dbReference type="NCBI Taxonomy" id="34615"/>
    <lineage>
        <taxon>Eukaryota</taxon>
        <taxon>Metazoa</taxon>
        <taxon>Ecdysozoa</taxon>
        <taxon>Arthropoda</taxon>
        <taxon>Chelicerata</taxon>
        <taxon>Arachnida</taxon>
        <taxon>Acari</taxon>
        <taxon>Parasitiformes</taxon>
        <taxon>Ixodida</taxon>
        <taxon>Ixodoidea</taxon>
        <taxon>Ixodidae</taxon>
        <taxon>Ixodinae</taxon>
        <taxon>Ixodes</taxon>
    </lineage>
</organism>
<dbReference type="Proteomes" id="UP000805193">
    <property type="component" value="Unassembled WGS sequence"/>
</dbReference>
<proteinExistence type="predicted"/>
<gene>
    <name evidence="1" type="ORF">HPB47_004522</name>
</gene>
<evidence type="ECO:0000313" key="2">
    <source>
        <dbReference type="Proteomes" id="UP000805193"/>
    </source>
</evidence>
<dbReference type="EMBL" id="JABSTQ010010691">
    <property type="protein sequence ID" value="KAG0418870.1"/>
    <property type="molecule type" value="Genomic_DNA"/>
</dbReference>
<evidence type="ECO:0000313" key="1">
    <source>
        <dbReference type="EMBL" id="KAG0418870.1"/>
    </source>
</evidence>